<evidence type="ECO:0000256" key="1">
    <source>
        <dbReference type="SAM" id="MobiDB-lite"/>
    </source>
</evidence>
<dbReference type="EMBL" id="JBHLUE010000034">
    <property type="protein sequence ID" value="MFC0568232.1"/>
    <property type="molecule type" value="Genomic_DNA"/>
</dbReference>
<reference evidence="2 3" key="1">
    <citation type="submission" date="2024-09" db="EMBL/GenBank/DDBJ databases">
        <authorList>
            <person name="Sun Q."/>
            <person name="Mori K."/>
        </authorList>
    </citation>
    <scope>NUCLEOTIDE SEQUENCE [LARGE SCALE GENOMIC DNA]</scope>
    <source>
        <strain evidence="2 3">TBRC 2205</strain>
    </source>
</reference>
<accession>A0ABV6P5B6</accession>
<dbReference type="RefSeq" id="WP_377343703.1">
    <property type="nucleotide sequence ID" value="NZ_JBHLUE010000034.1"/>
</dbReference>
<name>A0ABV6P5B6_9ACTN</name>
<dbReference type="Proteomes" id="UP001589894">
    <property type="component" value="Unassembled WGS sequence"/>
</dbReference>
<proteinExistence type="predicted"/>
<evidence type="ECO:0000313" key="2">
    <source>
        <dbReference type="EMBL" id="MFC0568232.1"/>
    </source>
</evidence>
<feature type="compositionally biased region" description="Basic and acidic residues" evidence="1">
    <location>
        <begin position="1"/>
        <end position="17"/>
    </location>
</feature>
<feature type="region of interest" description="Disordered" evidence="1">
    <location>
        <begin position="1"/>
        <end position="25"/>
    </location>
</feature>
<organism evidence="2 3">
    <name type="scientific">Plantactinospora siamensis</name>
    <dbReference type="NCBI Taxonomy" id="555372"/>
    <lineage>
        <taxon>Bacteria</taxon>
        <taxon>Bacillati</taxon>
        <taxon>Actinomycetota</taxon>
        <taxon>Actinomycetes</taxon>
        <taxon>Micromonosporales</taxon>
        <taxon>Micromonosporaceae</taxon>
        <taxon>Plantactinospora</taxon>
    </lineage>
</organism>
<gene>
    <name evidence="2" type="ORF">ACFFHU_29345</name>
</gene>
<sequence length="74" mass="8042">MARDLRKRAGSDKRQQRDNSVAIDRQQYAGFPYSVGIRSNGSLINASDDSCPPLWTAMHGGGPDLHTSSLSLLP</sequence>
<comment type="caution">
    <text evidence="2">The sequence shown here is derived from an EMBL/GenBank/DDBJ whole genome shotgun (WGS) entry which is preliminary data.</text>
</comment>
<evidence type="ECO:0000313" key="3">
    <source>
        <dbReference type="Proteomes" id="UP001589894"/>
    </source>
</evidence>
<keyword evidence="3" id="KW-1185">Reference proteome</keyword>
<protein>
    <submittedName>
        <fullName evidence="2">Uncharacterized protein</fullName>
    </submittedName>
</protein>